<keyword evidence="3" id="KW-1185">Reference proteome</keyword>
<dbReference type="SMART" id="SM01289">
    <property type="entry name" value="PYRIN"/>
    <property type="match status" value="1"/>
</dbReference>
<dbReference type="AlphaFoldDB" id="A0A3Q3E5P7"/>
<sequence length="124" mass="14401">MAAVKELLLEILHSLNNGELRKFKKFLLSAFQEDSKDIPHLLRYSNDRTAILDVMVQTYGRQSVDETREILKKLHRMMNKTDLVGKLSESSSVSKGKFKKIVLFDYKTLGVQNLDYIFKPLSFF</sequence>
<organism evidence="2 3">
    <name type="scientific">Labrus bergylta</name>
    <name type="common">ballan wrasse</name>
    <dbReference type="NCBI Taxonomy" id="56723"/>
    <lineage>
        <taxon>Eukaryota</taxon>
        <taxon>Metazoa</taxon>
        <taxon>Chordata</taxon>
        <taxon>Craniata</taxon>
        <taxon>Vertebrata</taxon>
        <taxon>Euteleostomi</taxon>
        <taxon>Actinopterygii</taxon>
        <taxon>Neopterygii</taxon>
        <taxon>Teleostei</taxon>
        <taxon>Neoteleostei</taxon>
        <taxon>Acanthomorphata</taxon>
        <taxon>Eupercaria</taxon>
        <taxon>Labriformes</taxon>
        <taxon>Labridae</taxon>
        <taxon>Labrus</taxon>
    </lineage>
</organism>
<dbReference type="InterPro" id="IPR004020">
    <property type="entry name" value="DAPIN"/>
</dbReference>
<dbReference type="InParanoid" id="A0A3Q3E5P7"/>
<reference evidence="2" key="1">
    <citation type="submission" date="2025-08" db="UniProtKB">
        <authorList>
            <consortium name="Ensembl"/>
        </authorList>
    </citation>
    <scope>IDENTIFICATION</scope>
</reference>
<dbReference type="PROSITE" id="PS50824">
    <property type="entry name" value="DAPIN"/>
    <property type="match status" value="1"/>
</dbReference>
<dbReference type="GeneTree" id="ENSGT00940000178563"/>
<dbReference type="Pfam" id="PF02758">
    <property type="entry name" value="PYRIN"/>
    <property type="match status" value="1"/>
</dbReference>
<proteinExistence type="predicted"/>
<dbReference type="Ensembl" id="ENSLBET00000001371.1">
    <property type="protein sequence ID" value="ENSLBEP00000001281.1"/>
    <property type="gene ID" value="ENSLBEG00000001010.1"/>
</dbReference>
<evidence type="ECO:0000259" key="1">
    <source>
        <dbReference type="PROSITE" id="PS50824"/>
    </source>
</evidence>
<dbReference type="Proteomes" id="UP000261660">
    <property type="component" value="Unplaced"/>
</dbReference>
<feature type="domain" description="Pyrin" evidence="1">
    <location>
        <begin position="1"/>
        <end position="60"/>
    </location>
</feature>
<dbReference type="InterPro" id="IPR011029">
    <property type="entry name" value="DEATH-like_dom_sf"/>
</dbReference>
<reference evidence="2" key="2">
    <citation type="submission" date="2025-09" db="UniProtKB">
        <authorList>
            <consortium name="Ensembl"/>
        </authorList>
    </citation>
    <scope>IDENTIFICATION</scope>
</reference>
<protein>
    <recommendedName>
        <fullName evidence="1">Pyrin domain-containing protein</fullName>
    </recommendedName>
</protein>
<accession>A0A3Q3E5P7</accession>
<name>A0A3Q3E5P7_9LABR</name>
<evidence type="ECO:0000313" key="3">
    <source>
        <dbReference type="Proteomes" id="UP000261660"/>
    </source>
</evidence>
<dbReference type="SUPFAM" id="SSF47986">
    <property type="entry name" value="DEATH domain"/>
    <property type="match status" value="1"/>
</dbReference>
<evidence type="ECO:0000313" key="2">
    <source>
        <dbReference type="Ensembl" id="ENSLBEP00000001281.1"/>
    </source>
</evidence>
<dbReference type="Gene3D" id="1.10.533.10">
    <property type="entry name" value="Death Domain, Fas"/>
    <property type="match status" value="1"/>
</dbReference>